<dbReference type="Proteomes" id="UP001597189">
    <property type="component" value="Unassembled WGS sequence"/>
</dbReference>
<evidence type="ECO:0000313" key="2">
    <source>
        <dbReference type="EMBL" id="MFD1454968.1"/>
    </source>
</evidence>
<dbReference type="PANTHER" id="PTHR40396:SF1">
    <property type="entry name" value="ATPASE AAA-TYPE CORE DOMAIN-CONTAINING PROTEIN"/>
    <property type="match status" value="1"/>
</dbReference>
<gene>
    <name evidence="2" type="ORF">ACFQ44_04605</name>
</gene>
<reference evidence="3" key="1">
    <citation type="journal article" date="2019" name="Int. J. Syst. Evol. Microbiol.">
        <title>The Global Catalogue of Microorganisms (GCM) 10K type strain sequencing project: providing services to taxonomists for standard genome sequencing and annotation.</title>
        <authorList>
            <consortium name="The Broad Institute Genomics Platform"/>
            <consortium name="The Broad Institute Genome Sequencing Center for Infectious Disease"/>
            <person name="Wu L."/>
            <person name="Ma J."/>
        </authorList>
    </citation>
    <scope>NUCLEOTIDE SEQUENCE [LARGE SCALE GENOMIC DNA]</scope>
    <source>
        <strain evidence="3">CCM 8979</strain>
    </source>
</reference>
<organism evidence="2 3">
    <name type="scientific">Levilactobacillus lanxiensis</name>
    <dbReference type="NCBI Taxonomy" id="2799568"/>
    <lineage>
        <taxon>Bacteria</taxon>
        <taxon>Bacillati</taxon>
        <taxon>Bacillota</taxon>
        <taxon>Bacilli</taxon>
        <taxon>Lactobacillales</taxon>
        <taxon>Lactobacillaceae</taxon>
        <taxon>Levilactobacillus</taxon>
    </lineage>
</organism>
<dbReference type="InterPro" id="IPR027417">
    <property type="entry name" value="P-loop_NTPase"/>
</dbReference>
<dbReference type="SUPFAM" id="SSF52540">
    <property type="entry name" value="P-loop containing nucleoside triphosphate hydrolases"/>
    <property type="match status" value="1"/>
</dbReference>
<protein>
    <submittedName>
        <fullName evidence="2">ATP/GTP-binding protein</fullName>
    </submittedName>
</protein>
<dbReference type="EMBL" id="JBHTOD010000003">
    <property type="protein sequence ID" value="MFD1454968.1"/>
    <property type="molecule type" value="Genomic_DNA"/>
</dbReference>
<sequence length="412" mass="46691">MLHQFTFKNFKSFRQEVTLDLTASSLKELPTDVVTDVLHERVLKLAALYGANASGKSNVIHALSVMTDVVLTSFADEDALKKVTPYWFEDPSVPTEFSVLFSTRTNIYQYGFSATQQAVTEEYLYQRDKSKVGEQYLEIFDRTDAGIVGSLTEQAEVQTLAKLITKKSLLLSALSRLEIPVVREVADWFRALRIVDYGNPQNEVTKTARFRSRQSLSPMIALLTDPQEKQKFEQFVQAVDVGIAQLGVVQDDFADENEARQRVVSYHRNPMTGELLQTPISAESSGTRKMLWLYVDLKQTLDEGGTVVVDELDAKLHPLLLRYILILFHDAQINPRGAQLIFTTQELFTLDKTNFRRDEVWFVDKNPAGMSDLYSLDSVKVNGNQKVRNDASYGKDYILGRYGAVPHLRKAK</sequence>
<dbReference type="Pfam" id="PF13304">
    <property type="entry name" value="AAA_21"/>
    <property type="match status" value="1"/>
</dbReference>
<feature type="domain" description="ATPase AAA-type core" evidence="1">
    <location>
        <begin position="45"/>
        <end position="351"/>
    </location>
</feature>
<proteinExistence type="predicted"/>
<comment type="caution">
    <text evidence="2">The sequence shown here is derived from an EMBL/GenBank/DDBJ whole genome shotgun (WGS) entry which is preliminary data.</text>
</comment>
<name>A0ABW4D2Y8_9LACO</name>
<accession>A0ABW4D2Y8</accession>
<dbReference type="Gene3D" id="3.40.50.300">
    <property type="entry name" value="P-loop containing nucleotide triphosphate hydrolases"/>
    <property type="match status" value="1"/>
</dbReference>
<dbReference type="InterPro" id="IPR003959">
    <property type="entry name" value="ATPase_AAA_core"/>
</dbReference>
<dbReference type="PANTHER" id="PTHR40396">
    <property type="entry name" value="ATPASE-LIKE PROTEIN"/>
    <property type="match status" value="1"/>
</dbReference>
<evidence type="ECO:0000313" key="3">
    <source>
        <dbReference type="Proteomes" id="UP001597189"/>
    </source>
</evidence>
<evidence type="ECO:0000259" key="1">
    <source>
        <dbReference type="Pfam" id="PF13304"/>
    </source>
</evidence>
<dbReference type="RefSeq" id="WP_203644131.1">
    <property type="nucleotide sequence ID" value="NZ_BOLN01000003.1"/>
</dbReference>
<keyword evidence="3" id="KW-1185">Reference proteome</keyword>